<sequence length="120" mass="13834">MMQSPAHETGALGGRYRTSQTLPLLTSASGPRPGRKSQVGHLIQASRKPLLPPLSPYHRAQNPKWLERWGTPRQSPRWTRSSGSGMKPLPRNGQWRLSWTYSKPSCELWRPSCWKFWRRS</sequence>
<feature type="compositionally biased region" description="Polar residues" evidence="1">
    <location>
        <begin position="17"/>
        <end position="29"/>
    </location>
</feature>
<evidence type="ECO:0000313" key="3">
    <source>
        <dbReference type="Proteomes" id="UP000295264"/>
    </source>
</evidence>
<comment type="caution">
    <text evidence="2">The sequence shown here is derived from an EMBL/GenBank/DDBJ whole genome shotgun (WGS) entry which is preliminary data.</text>
</comment>
<feature type="compositionally biased region" description="Polar residues" evidence="1">
    <location>
        <begin position="72"/>
        <end position="84"/>
    </location>
</feature>
<gene>
    <name evidence="2" type="ORF">DBR06_SOUSAS33710006</name>
</gene>
<evidence type="ECO:0000313" key="2">
    <source>
        <dbReference type="EMBL" id="TEA35052.1"/>
    </source>
</evidence>
<dbReference type="AlphaFoldDB" id="A0A484GHC2"/>
<reference evidence="2 3" key="1">
    <citation type="journal article" date="2018" name="Genomics">
        <title>Molecular footprints of inshore aquatic adaptation in Indo-Pacific humpback dolphin (Sousa chinensis).</title>
        <authorList>
            <person name="Ming Y."/>
            <person name="Jian J."/>
            <person name="Yu F."/>
            <person name="Yu X."/>
            <person name="Wang J."/>
            <person name="Liu W."/>
        </authorList>
    </citation>
    <scope>NUCLEOTIDE SEQUENCE [LARGE SCALE GENOMIC DNA]</scope>
    <source>
        <strain evidence="2">MY-2018</strain>
        <tissue evidence="2">Skin</tissue>
    </source>
</reference>
<protein>
    <submittedName>
        <fullName evidence="2">Uncharacterized protein</fullName>
    </submittedName>
</protein>
<dbReference type="Proteomes" id="UP000295264">
    <property type="component" value="Unassembled WGS sequence"/>
</dbReference>
<feature type="region of interest" description="Disordered" evidence="1">
    <location>
        <begin position="1"/>
        <end position="93"/>
    </location>
</feature>
<organism evidence="2 3">
    <name type="scientific">Sousa chinensis</name>
    <name type="common">Indo-pacific humpbacked dolphin</name>
    <name type="synonym">Steno chinensis</name>
    <dbReference type="NCBI Taxonomy" id="103600"/>
    <lineage>
        <taxon>Eukaryota</taxon>
        <taxon>Metazoa</taxon>
        <taxon>Chordata</taxon>
        <taxon>Craniata</taxon>
        <taxon>Vertebrata</taxon>
        <taxon>Euteleostomi</taxon>
        <taxon>Mammalia</taxon>
        <taxon>Eutheria</taxon>
        <taxon>Laurasiatheria</taxon>
        <taxon>Artiodactyla</taxon>
        <taxon>Whippomorpha</taxon>
        <taxon>Cetacea</taxon>
        <taxon>Odontoceti</taxon>
        <taxon>Delphinidae</taxon>
        <taxon>Sousa</taxon>
    </lineage>
</organism>
<proteinExistence type="predicted"/>
<accession>A0A484GHC2</accession>
<name>A0A484GHC2_SOUCH</name>
<evidence type="ECO:0000256" key="1">
    <source>
        <dbReference type="SAM" id="MobiDB-lite"/>
    </source>
</evidence>
<dbReference type="EMBL" id="QWLN02007868">
    <property type="protein sequence ID" value="TEA35052.1"/>
    <property type="molecule type" value="Genomic_DNA"/>
</dbReference>
<keyword evidence="3" id="KW-1185">Reference proteome</keyword>